<feature type="domain" description="YiaAB two helix" evidence="2">
    <location>
        <begin position="77"/>
        <end position="129"/>
    </location>
</feature>
<comment type="caution">
    <text evidence="3">The sequence shown here is derived from an EMBL/GenBank/DDBJ whole genome shotgun (WGS) entry which is preliminary data.</text>
</comment>
<dbReference type="GO" id="GO:0005886">
    <property type="term" value="C:plasma membrane"/>
    <property type="evidence" value="ECO:0007669"/>
    <property type="project" value="TreeGrafter"/>
</dbReference>
<dbReference type="PANTHER" id="PTHR37290:SF1">
    <property type="entry name" value="INNER MEMBRANE PROTEIN YIAA"/>
    <property type="match status" value="1"/>
</dbReference>
<feature type="transmembrane region" description="Helical" evidence="1">
    <location>
        <begin position="108"/>
        <end position="127"/>
    </location>
</feature>
<dbReference type="EMBL" id="JDSS02000011">
    <property type="protein sequence ID" value="KFB69616.1"/>
    <property type="molecule type" value="Genomic_DNA"/>
</dbReference>
<sequence>MPQKYLIRRDTPSWSVQVWLSFGLAVTACTIGIWHMPSQELDRAFLAVGFCFCLFASFTLAKMIRDNRDERIDTGAWVITVWAGFAMAVSLTTWGLFRMTIGDWEKAYMIVAWLFLLNTVFSVAKLVRDKQEADLLEGIADTEPRSPANDSTMK</sequence>
<dbReference type="InterPro" id="IPR008024">
    <property type="entry name" value="YiaAB"/>
</dbReference>
<keyword evidence="1" id="KW-0812">Transmembrane</keyword>
<dbReference type="InterPro" id="IPR038972">
    <property type="entry name" value="YiaA-like"/>
</dbReference>
<evidence type="ECO:0000256" key="1">
    <source>
        <dbReference type="SAM" id="Phobius"/>
    </source>
</evidence>
<keyword evidence="1" id="KW-0472">Membrane</keyword>
<evidence type="ECO:0000313" key="3">
    <source>
        <dbReference type="EMBL" id="KFB69616.1"/>
    </source>
</evidence>
<accession>A0A084Y4H2</accession>
<dbReference type="PANTHER" id="PTHR37290">
    <property type="entry name" value="INNER MEMBRANE PROTEIN YIAA-RELATED"/>
    <property type="match status" value="1"/>
</dbReference>
<dbReference type="PROSITE" id="PS51257">
    <property type="entry name" value="PROKAR_LIPOPROTEIN"/>
    <property type="match status" value="1"/>
</dbReference>
<feature type="domain" description="YiaAB two helix" evidence="2">
    <location>
        <begin position="14"/>
        <end position="66"/>
    </location>
</feature>
<name>A0A084Y4H2_9PROT</name>
<evidence type="ECO:0000313" key="4">
    <source>
        <dbReference type="Proteomes" id="UP000019812"/>
    </source>
</evidence>
<proteinExistence type="predicted"/>
<feature type="transmembrane region" description="Helical" evidence="1">
    <location>
        <begin position="76"/>
        <end position="96"/>
    </location>
</feature>
<dbReference type="Proteomes" id="UP000019812">
    <property type="component" value="Unassembled WGS sequence"/>
</dbReference>
<dbReference type="GO" id="GO:0006974">
    <property type="term" value="P:DNA damage response"/>
    <property type="evidence" value="ECO:0007669"/>
    <property type="project" value="TreeGrafter"/>
</dbReference>
<gene>
    <name evidence="3" type="ORF">CAPSK01_000675</name>
</gene>
<dbReference type="AlphaFoldDB" id="A0A084Y4H2"/>
<feature type="transmembrane region" description="Helical" evidence="1">
    <location>
        <begin position="45"/>
        <end position="64"/>
    </location>
</feature>
<dbReference type="Pfam" id="PF05360">
    <property type="entry name" value="YiaAB"/>
    <property type="match status" value="2"/>
</dbReference>
<reference evidence="3 4" key="1">
    <citation type="submission" date="2014-07" db="EMBL/GenBank/DDBJ databases">
        <title>Expanding our view of genomic diversity in Candidatus Accumulibacter clades.</title>
        <authorList>
            <person name="Skennerton C.T."/>
            <person name="Barr J.J."/>
            <person name="Slater F.R."/>
            <person name="Bond P.L."/>
            <person name="Tyson G.W."/>
        </authorList>
    </citation>
    <scope>NUCLEOTIDE SEQUENCE [LARGE SCALE GENOMIC DNA]</scope>
    <source>
        <strain evidence="4">SK-01</strain>
    </source>
</reference>
<protein>
    <submittedName>
        <fullName evidence="3">Putative membrane protein</fullName>
    </submittedName>
</protein>
<dbReference type="STRING" id="1457154.CAPSK01_000675"/>
<dbReference type="RefSeq" id="WP_034922308.1">
    <property type="nucleotide sequence ID" value="NZ_JDSS02000011.1"/>
</dbReference>
<feature type="transmembrane region" description="Helical" evidence="1">
    <location>
        <begin position="12"/>
        <end position="33"/>
    </location>
</feature>
<evidence type="ECO:0000259" key="2">
    <source>
        <dbReference type="Pfam" id="PF05360"/>
    </source>
</evidence>
<organism evidence="3 4">
    <name type="scientific">Candidatus Accumulibacter vicinus</name>
    <dbReference type="NCBI Taxonomy" id="2954382"/>
    <lineage>
        <taxon>Bacteria</taxon>
        <taxon>Pseudomonadati</taxon>
        <taxon>Pseudomonadota</taxon>
        <taxon>Betaproteobacteria</taxon>
        <taxon>Candidatus Accumulibacter</taxon>
    </lineage>
</organism>
<keyword evidence="1" id="KW-1133">Transmembrane helix</keyword>